<dbReference type="SUPFAM" id="SSF51215">
    <property type="entry name" value="Regulatory protein AraC"/>
    <property type="match status" value="1"/>
</dbReference>
<keyword evidence="7" id="KW-1185">Reference proteome</keyword>
<sequence>MSELSSSQAERIIQKLARVRRAPQPIDDPDLAPLMPGYGFATRLTAGITPIERGSPLDFVIERPKGMAGWIINLTVRGRGRIGREEGFDAEAGDLLLFSPGIVHHYGRHPDAENWWHRWVYFQPRAFWASWLAWKTRIDGVYVLRRQDDDLFREQDRLFAEIASWPSNTDPLSMELSMNLLERLILLCAKQNQTPGLTEHFDERLLAACRFMIDNLHRPMPVEVVARAVCLSPSRLAHLFSRKLGLSVMRWWEEQRIQKASQLLQITNMSVKQISAQVGYDDPLYFARVFRKHQRLSPKAFRERHGAL</sequence>
<dbReference type="InterPro" id="IPR037923">
    <property type="entry name" value="HTH-like"/>
</dbReference>
<dbReference type="AlphaFoldDB" id="A0A1T4SMM2"/>
<evidence type="ECO:0000256" key="2">
    <source>
        <dbReference type="ARBA" id="ARBA00023125"/>
    </source>
</evidence>
<reference evidence="6 7" key="1">
    <citation type="submission" date="2017-02" db="EMBL/GenBank/DDBJ databases">
        <authorList>
            <person name="Peterson S.W."/>
        </authorList>
    </citation>
    <scope>NUCLEOTIDE SEQUENCE [LARGE SCALE GENOMIC DNA]</scope>
    <source>
        <strain evidence="6 7">USBA 369</strain>
    </source>
</reference>
<feature type="domain" description="HTH araC/xylS-type" evidence="5">
    <location>
        <begin position="206"/>
        <end position="304"/>
    </location>
</feature>
<evidence type="ECO:0000313" key="6">
    <source>
        <dbReference type="EMBL" id="SKA29479.1"/>
    </source>
</evidence>
<dbReference type="PROSITE" id="PS00041">
    <property type="entry name" value="HTH_ARAC_FAMILY_1"/>
    <property type="match status" value="1"/>
</dbReference>
<name>A0A1T4SMM2_9HYPH</name>
<dbReference type="Pfam" id="PF02311">
    <property type="entry name" value="AraC_binding"/>
    <property type="match status" value="1"/>
</dbReference>
<dbReference type="InterPro" id="IPR003313">
    <property type="entry name" value="AraC-bd"/>
</dbReference>
<dbReference type="OrthoDB" id="9814125at2"/>
<accession>A0A1T4SMM2</accession>
<protein>
    <submittedName>
        <fullName evidence="6">Transcriptional regulator, AraC family</fullName>
    </submittedName>
</protein>
<dbReference type="InterPro" id="IPR009057">
    <property type="entry name" value="Homeodomain-like_sf"/>
</dbReference>
<dbReference type="SUPFAM" id="SSF46689">
    <property type="entry name" value="Homeodomain-like"/>
    <property type="match status" value="2"/>
</dbReference>
<dbReference type="Gene3D" id="1.10.10.60">
    <property type="entry name" value="Homeodomain-like"/>
    <property type="match status" value="2"/>
</dbReference>
<dbReference type="Proteomes" id="UP000190135">
    <property type="component" value="Unassembled WGS sequence"/>
</dbReference>
<evidence type="ECO:0000256" key="4">
    <source>
        <dbReference type="ARBA" id="ARBA00023163"/>
    </source>
</evidence>
<dbReference type="STRING" id="1365950.SAMN05428963_11227"/>
<dbReference type="Pfam" id="PF12833">
    <property type="entry name" value="HTH_18"/>
    <property type="match status" value="1"/>
</dbReference>
<keyword evidence="2" id="KW-0238">DNA-binding</keyword>
<evidence type="ECO:0000256" key="3">
    <source>
        <dbReference type="ARBA" id="ARBA00023159"/>
    </source>
</evidence>
<dbReference type="GO" id="GO:0003700">
    <property type="term" value="F:DNA-binding transcription factor activity"/>
    <property type="evidence" value="ECO:0007669"/>
    <property type="project" value="InterPro"/>
</dbReference>
<dbReference type="PROSITE" id="PS01124">
    <property type="entry name" value="HTH_ARAC_FAMILY_2"/>
    <property type="match status" value="1"/>
</dbReference>
<dbReference type="InterPro" id="IPR018060">
    <property type="entry name" value="HTH_AraC"/>
</dbReference>
<dbReference type="InterPro" id="IPR018062">
    <property type="entry name" value="HTH_AraC-typ_CS"/>
</dbReference>
<dbReference type="PANTHER" id="PTHR46796">
    <property type="entry name" value="HTH-TYPE TRANSCRIPTIONAL ACTIVATOR RHAS-RELATED"/>
    <property type="match status" value="1"/>
</dbReference>
<dbReference type="Gene3D" id="2.60.120.280">
    <property type="entry name" value="Regulatory protein AraC"/>
    <property type="match status" value="1"/>
</dbReference>
<proteinExistence type="predicted"/>
<dbReference type="NCBIfam" id="NF007860">
    <property type="entry name" value="PRK10572.1"/>
    <property type="match status" value="1"/>
</dbReference>
<dbReference type="EMBL" id="FUXL01000012">
    <property type="protein sequence ID" value="SKA29479.1"/>
    <property type="molecule type" value="Genomic_DNA"/>
</dbReference>
<keyword evidence="1" id="KW-0805">Transcription regulation</keyword>
<evidence type="ECO:0000259" key="5">
    <source>
        <dbReference type="PROSITE" id="PS01124"/>
    </source>
</evidence>
<keyword evidence="3" id="KW-0010">Activator</keyword>
<dbReference type="RefSeq" id="WP_078709420.1">
    <property type="nucleotide sequence ID" value="NZ_FUXL01000012.1"/>
</dbReference>
<organism evidence="6 7">
    <name type="scientific">Consotaella salsifontis</name>
    <dbReference type="NCBI Taxonomy" id="1365950"/>
    <lineage>
        <taxon>Bacteria</taxon>
        <taxon>Pseudomonadati</taxon>
        <taxon>Pseudomonadota</taxon>
        <taxon>Alphaproteobacteria</taxon>
        <taxon>Hyphomicrobiales</taxon>
        <taxon>Aurantimonadaceae</taxon>
        <taxon>Consotaella</taxon>
    </lineage>
</organism>
<dbReference type="GO" id="GO:0043565">
    <property type="term" value="F:sequence-specific DNA binding"/>
    <property type="evidence" value="ECO:0007669"/>
    <property type="project" value="InterPro"/>
</dbReference>
<evidence type="ECO:0000256" key="1">
    <source>
        <dbReference type="ARBA" id="ARBA00023015"/>
    </source>
</evidence>
<dbReference type="SMART" id="SM00342">
    <property type="entry name" value="HTH_ARAC"/>
    <property type="match status" value="1"/>
</dbReference>
<evidence type="ECO:0000313" key="7">
    <source>
        <dbReference type="Proteomes" id="UP000190135"/>
    </source>
</evidence>
<gene>
    <name evidence="6" type="ORF">SAMN05428963_11227</name>
</gene>
<dbReference type="InterPro" id="IPR050204">
    <property type="entry name" value="AraC_XylS_family_regulators"/>
</dbReference>
<keyword evidence="4" id="KW-0804">Transcription</keyword>